<accession>W2NY02</accession>
<dbReference type="EMBL" id="KI684829">
    <property type="protein sequence ID" value="ETK93770.1"/>
    <property type="molecule type" value="Genomic_DNA"/>
</dbReference>
<dbReference type="EMBL" id="KI671335">
    <property type="protein sequence ID" value="ETL47163.1"/>
    <property type="molecule type" value="Genomic_DNA"/>
</dbReference>
<evidence type="ECO:0000313" key="4">
    <source>
        <dbReference type="EMBL" id="ETM53456.1"/>
    </source>
</evidence>
<protein>
    <submittedName>
        <fullName evidence="4">Uncharacterized protein</fullName>
    </submittedName>
</protein>
<dbReference type="Proteomes" id="UP000054532">
    <property type="component" value="Unassembled WGS sequence"/>
</dbReference>
<dbReference type="Proteomes" id="UP000053864">
    <property type="component" value="Unassembled WGS sequence"/>
</dbReference>
<name>W2NY02_PHYNI</name>
<gene>
    <name evidence="4" type="ORF">L914_03067</name>
    <name evidence="2" type="ORF">L915_03094</name>
    <name evidence="3" type="ORF">L916_03064</name>
</gene>
<organism evidence="4">
    <name type="scientific">Phytophthora nicotianae</name>
    <name type="common">Potato buckeye rot agent</name>
    <name type="synonym">Phytophthora parasitica</name>
    <dbReference type="NCBI Taxonomy" id="4792"/>
    <lineage>
        <taxon>Eukaryota</taxon>
        <taxon>Sar</taxon>
        <taxon>Stramenopiles</taxon>
        <taxon>Oomycota</taxon>
        <taxon>Peronosporomycetes</taxon>
        <taxon>Peronosporales</taxon>
        <taxon>Peronosporaceae</taxon>
        <taxon>Phytophthora</taxon>
    </lineage>
</organism>
<reference evidence="3 5" key="2">
    <citation type="submission" date="2013-11" db="EMBL/GenBank/DDBJ databases">
        <title>The Genome Sequence of Phytophthora parasitica CJ05E6.</title>
        <authorList>
            <consortium name="The Broad Institute Genomics Platform"/>
            <person name="Russ C."/>
            <person name="Tyler B."/>
            <person name="Panabieres F."/>
            <person name="Shan W."/>
            <person name="Tripathy S."/>
            <person name="Grunwald N."/>
            <person name="Machado M."/>
            <person name="Johnson C.S."/>
            <person name="Arredondo F."/>
            <person name="Hong C."/>
            <person name="Coffey M."/>
            <person name="Young S.K."/>
            <person name="Zeng Q."/>
            <person name="Gargeya S."/>
            <person name="Fitzgerald M."/>
            <person name="Abouelleil A."/>
            <person name="Alvarado L."/>
            <person name="Chapman S.B."/>
            <person name="Gainer-Dewar J."/>
            <person name="Goldberg J."/>
            <person name="Griggs A."/>
            <person name="Gujja S."/>
            <person name="Hansen M."/>
            <person name="Howarth C."/>
            <person name="Imamovic A."/>
            <person name="Ireland A."/>
            <person name="Larimer J."/>
            <person name="McCowan C."/>
            <person name="Murphy C."/>
            <person name="Pearson M."/>
            <person name="Poon T.W."/>
            <person name="Priest M."/>
            <person name="Roberts A."/>
            <person name="Saif S."/>
            <person name="Shea T."/>
            <person name="Sykes S."/>
            <person name="Wortman J."/>
            <person name="Nusbaum C."/>
            <person name="Birren B."/>
        </authorList>
    </citation>
    <scope>NUCLEOTIDE SEQUENCE [LARGE SCALE GENOMIC DNA]</scope>
    <source>
        <strain evidence="3 5">CJ05E6</strain>
    </source>
</reference>
<proteinExistence type="predicted"/>
<evidence type="ECO:0000313" key="2">
    <source>
        <dbReference type="EMBL" id="ETK93770.1"/>
    </source>
</evidence>
<sequence>MNACKTATVEDEHSLTPPNIVGHNRDGEIVGAVEHSPLASRYCGVFR</sequence>
<dbReference type="EMBL" id="KI691336">
    <property type="protein sequence ID" value="ETM53456.1"/>
    <property type="molecule type" value="Genomic_DNA"/>
</dbReference>
<dbReference type="AlphaFoldDB" id="W2NY02"/>
<reference evidence="4" key="3">
    <citation type="submission" date="2013-11" db="EMBL/GenBank/DDBJ databases">
        <title>The Genome Sequence of Phytophthora parasitica IAC_01/95.</title>
        <authorList>
            <consortium name="The Broad Institute Genomics Platform"/>
            <person name="Russ C."/>
            <person name="Tyler B."/>
            <person name="Panabieres F."/>
            <person name="Shan W."/>
            <person name="Tripathy S."/>
            <person name="Grunwald N."/>
            <person name="Machado M."/>
            <person name="Johnson C.S."/>
            <person name="Arredondo F."/>
            <person name="Hong C."/>
            <person name="Coffey M."/>
            <person name="Young S.K."/>
            <person name="Zeng Q."/>
            <person name="Gargeya S."/>
            <person name="Fitzgerald M."/>
            <person name="Abouelleil A."/>
            <person name="Alvarado L."/>
            <person name="Chapman S.B."/>
            <person name="Gainer-Dewar J."/>
            <person name="Goldberg J."/>
            <person name="Griggs A."/>
            <person name="Gujja S."/>
            <person name="Hansen M."/>
            <person name="Howarth C."/>
            <person name="Imamovic A."/>
            <person name="Ireland A."/>
            <person name="Larimer J."/>
            <person name="McCowan C."/>
            <person name="Murphy C."/>
            <person name="Pearson M."/>
            <person name="Poon T.W."/>
            <person name="Priest M."/>
            <person name="Roberts A."/>
            <person name="Saif S."/>
            <person name="Shea T."/>
            <person name="Sykes S."/>
            <person name="Wortman J."/>
            <person name="Nusbaum C."/>
            <person name="Birren B."/>
        </authorList>
    </citation>
    <scope>NUCLEOTIDE SEQUENCE [LARGE SCALE GENOMIC DNA]</scope>
    <source>
        <strain evidence="4">IAC_01/95</strain>
    </source>
</reference>
<evidence type="ECO:0000313" key="3">
    <source>
        <dbReference type="EMBL" id="ETL47163.1"/>
    </source>
</evidence>
<dbReference type="Proteomes" id="UP000053236">
    <property type="component" value="Unassembled WGS sequence"/>
</dbReference>
<reference evidence="2" key="1">
    <citation type="submission" date="2013-11" db="EMBL/GenBank/DDBJ databases">
        <title>The Genome Sequence of Phytophthora parasitica CJ02B3.</title>
        <authorList>
            <consortium name="The Broad Institute Genomics Platform"/>
            <person name="Russ C."/>
            <person name="Tyler B."/>
            <person name="Panabieres F."/>
            <person name="Shan W."/>
            <person name="Tripathy S."/>
            <person name="Grunwald N."/>
            <person name="Machado M."/>
            <person name="Johnson C.S."/>
            <person name="Arredondo F."/>
            <person name="Hong C."/>
            <person name="Coffey M."/>
            <person name="Young S.K."/>
            <person name="Zeng Q."/>
            <person name="Gargeya S."/>
            <person name="Fitzgerald M."/>
            <person name="Abouelleil A."/>
            <person name="Alvarado L."/>
            <person name="Chapman S.B."/>
            <person name="Gainer-Dewar J."/>
            <person name="Goldberg J."/>
            <person name="Griggs A."/>
            <person name="Gujja S."/>
            <person name="Hansen M."/>
            <person name="Howarth C."/>
            <person name="Imamovic A."/>
            <person name="Ireland A."/>
            <person name="Larimer J."/>
            <person name="McCowan C."/>
            <person name="Murphy C."/>
            <person name="Pearson M."/>
            <person name="Poon T.W."/>
            <person name="Priest M."/>
            <person name="Roberts A."/>
            <person name="Saif S."/>
            <person name="Shea T."/>
            <person name="Sykes S."/>
            <person name="Wortman J."/>
            <person name="Nusbaum C."/>
            <person name="Birren B."/>
        </authorList>
    </citation>
    <scope>NUCLEOTIDE SEQUENCE [LARGE SCALE GENOMIC DNA]</scope>
    <source>
        <strain evidence="2">CJ02B3</strain>
    </source>
</reference>
<feature type="region of interest" description="Disordered" evidence="1">
    <location>
        <begin position="1"/>
        <end position="22"/>
    </location>
</feature>
<evidence type="ECO:0000313" key="5">
    <source>
        <dbReference type="Proteomes" id="UP000053864"/>
    </source>
</evidence>
<evidence type="ECO:0000256" key="1">
    <source>
        <dbReference type="SAM" id="MobiDB-lite"/>
    </source>
</evidence>